<dbReference type="Pfam" id="PF00078">
    <property type="entry name" value="RVT_1"/>
    <property type="match status" value="1"/>
</dbReference>
<feature type="domain" description="Reverse transcriptase" evidence="1">
    <location>
        <begin position="261"/>
        <end position="481"/>
    </location>
</feature>
<accession>A0A1B6ITG0</accession>
<gene>
    <name evidence="2" type="ORF">g.15332</name>
</gene>
<name>A0A1B6ITG0_9HEMI</name>
<dbReference type="GO" id="GO:0071897">
    <property type="term" value="P:DNA biosynthetic process"/>
    <property type="evidence" value="ECO:0007669"/>
    <property type="project" value="UniProtKB-ARBA"/>
</dbReference>
<dbReference type="InterPro" id="IPR043502">
    <property type="entry name" value="DNA/RNA_pol_sf"/>
</dbReference>
<evidence type="ECO:0000313" key="2">
    <source>
        <dbReference type="EMBL" id="JAS90221.1"/>
    </source>
</evidence>
<evidence type="ECO:0000259" key="1">
    <source>
        <dbReference type="PROSITE" id="PS50878"/>
    </source>
</evidence>
<protein>
    <recommendedName>
        <fullName evidence="1">Reverse transcriptase domain-containing protein</fullName>
    </recommendedName>
</protein>
<proteinExistence type="predicted"/>
<dbReference type="PANTHER" id="PTHR19446">
    <property type="entry name" value="REVERSE TRANSCRIPTASES"/>
    <property type="match status" value="1"/>
</dbReference>
<feature type="non-terminal residue" evidence="2">
    <location>
        <position position="481"/>
    </location>
</feature>
<reference evidence="2" key="1">
    <citation type="submission" date="2015-11" db="EMBL/GenBank/DDBJ databases">
        <title>De novo transcriptome assembly of four potential Pierce s Disease insect vectors from Arizona vineyards.</title>
        <authorList>
            <person name="Tassone E.E."/>
        </authorList>
    </citation>
    <scope>NUCLEOTIDE SEQUENCE</scope>
</reference>
<organism evidence="2">
    <name type="scientific">Homalodisca liturata</name>
    <dbReference type="NCBI Taxonomy" id="320908"/>
    <lineage>
        <taxon>Eukaryota</taxon>
        <taxon>Metazoa</taxon>
        <taxon>Ecdysozoa</taxon>
        <taxon>Arthropoda</taxon>
        <taxon>Hexapoda</taxon>
        <taxon>Insecta</taxon>
        <taxon>Pterygota</taxon>
        <taxon>Neoptera</taxon>
        <taxon>Paraneoptera</taxon>
        <taxon>Hemiptera</taxon>
        <taxon>Auchenorrhyncha</taxon>
        <taxon>Membracoidea</taxon>
        <taxon>Cicadellidae</taxon>
        <taxon>Cicadellinae</taxon>
        <taxon>Proconiini</taxon>
        <taxon>Homalodisca</taxon>
    </lineage>
</organism>
<dbReference type="PROSITE" id="PS50878">
    <property type="entry name" value="RT_POL"/>
    <property type="match status" value="1"/>
</dbReference>
<dbReference type="CDD" id="cd01650">
    <property type="entry name" value="RT_nLTR_like"/>
    <property type="match status" value="1"/>
</dbReference>
<dbReference type="EMBL" id="GECU01017485">
    <property type="protein sequence ID" value="JAS90221.1"/>
    <property type="molecule type" value="Transcribed_RNA"/>
</dbReference>
<dbReference type="AlphaFoldDB" id="A0A1B6ITG0"/>
<dbReference type="SUPFAM" id="SSF56672">
    <property type="entry name" value="DNA/RNA polymerases"/>
    <property type="match status" value="1"/>
</dbReference>
<sequence length="481" mass="54683">MAASKEVTQVQRLERPFRPLPGPAVEDFKLCLQNIDWGVTLKGLSAEEMYNKFHNVFIGWMNIYLPMRNSRTNNFKNYHKPKGLCNWFTPQLAKMKEMVMSLFNISQATEDPRDAKNYKLAKINYKSALKQAKFHANQEFIQSSNNTCKAAWQIIKHETQPKQQQHATPDADSFNEYFISVVDEIREKIPAANTKPDELLEVQHLPSHQSFAWQPIEYSDIVKVILKLKSSKSCDIYNVSNNLVKLVCSGVNVPLTMCLNAMLKEGIFPSKLKVSKVVPIFKKGDHRSVKSYRPISLVPVFSKVFEAIIKIQVNLYFETNNLFSCSQFGFRAGMSTTDAVGGLVSGVLAGFDAGFDTCAVLCDLSKAFDCVDHDILLRKLKFYGVTGIQNSLFKSYLSYRQHNIFTNGNLSKSSEVKFGVPQGSVLGPTLFLIMVNDLEYNVSYKSVMFADDVTFFTTVNNQNERELKLRCMIDEADEWYK</sequence>
<dbReference type="InterPro" id="IPR000477">
    <property type="entry name" value="RT_dom"/>
</dbReference>